<feature type="domain" description="BTB" evidence="1">
    <location>
        <begin position="448"/>
        <end position="588"/>
    </location>
</feature>
<name>A0A9P6MJT0_9FUNG</name>
<evidence type="ECO:0000259" key="1">
    <source>
        <dbReference type="SMART" id="SM00225"/>
    </source>
</evidence>
<evidence type="ECO:0000313" key="2">
    <source>
        <dbReference type="EMBL" id="KAG0004887.1"/>
    </source>
</evidence>
<keyword evidence="3" id="KW-1185">Reference proteome</keyword>
<gene>
    <name evidence="2" type="ORF">BGZ65_012469</name>
</gene>
<dbReference type="EMBL" id="JAAAHW010000228">
    <property type="protein sequence ID" value="KAG0004887.1"/>
    <property type="molecule type" value="Genomic_DNA"/>
</dbReference>
<dbReference type="SUPFAM" id="SSF54695">
    <property type="entry name" value="POZ domain"/>
    <property type="match status" value="1"/>
</dbReference>
<feature type="domain" description="BTB" evidence="1">
    <location>
        <begin position="103"/>
        <end position="258"/>
    </location>
</feature>
<organism evidence="2 3">
    <name type="scientific">Modicella reniformis</name>
    <dbReference type="NCBI Taxonomy" id="1440133"/>
    <lineage>
        <taxon>Eukaryota</taxon>
        <taxon>Fungi</taxon>
        <taxon>Fungi incertae sedis</taxon>
        <taxon>Mucoromycota</taxon>
        <taxon>Mortierellomycotina</taxon>
        <taxon>Mortierellomycetes</taxon>
        <taxon>Mortierellales</taxon>
        <taxon>Mortierellaceae</taxon>
        <taxon>Modicella</taxon>
    </lineage>
</organism>
<dbReference type="OrthoDB" id="6359816at2759"/>
<dbReference type="Gene3D" id="3.30.710.10">
    <property type="entry name" value="Potassium Channel Kv1.1, Chain A"/>
    <property type="match status" value="2"/>
</dbReference>
<dbReference type="InterPro" id="IPR000210">
    <property type="entry name" value="BTB/POZ_dom"/>
</dbReference>
<accession>A0A9P6MJT0</accession>
<reference evidence="2" key="1">
    <citation type="journal article" date="2020" name="Fungal Divers.">
        <title>Resolving the Mortierellaceae phylogeny through synthesis of multi-gene phylogenetics and phylogenomics.</title>
        <authorList>
            <person name="Vandepol N."/>
            <person name="Liber J."/>
            <person name="Desiro A."/>
            <person name="Na H."/>
            <person name="Kennedy M."/>
            <person name="Barry K."/>
            <person name="Grigoriev I.V."/>
            <person name="Miller A.N."/>
            <person name="O'Donnell K."/>
            <person name="Stajich J.E."/>
            <person name="Bonito G."/>
        </authorList>
    </citation>
    <scope>NUCLEOTIDE SEQUENCE</scope>
    <source>
        <strain evidence="2">MES-2147</strain>
    </source>
</reference>
<dbReference type="Proteomes" id="UP000749646">
    <property type="component" value="Unassembled WGS sequence"/>
</dbReference>
<dbReference type="SMART" id="SM00225">
    <property type="entry name" value="BTB"/>
    <property type="match status" value="2"/>
</dbReference>
<dbReference type="CDD" id="cd18186">
    <property type="entry name" value="BTB_POZ_ZBTB_KLHL-like"/>
    <property type="match status" value="1"/>
</dbReference>
<dbReference type="AlphaFoldDB" id="A0A9P6MJT0"/>
<sequence length="656" mass="75185">MPEIKFVRCIPHNADAKALEISGFKLNDCSCQFPVREKSLIDKNDSKKYAFDLVISTMQTLPAGLMENGPTVENKPSNKDMFPNKNQVMFKLLKDPRTASVAFVFTIHGCQRKVGLWAHRILLDKYPRFQGLYKAYQEVDEHNDTMDTTPSLIPIEGISLSTFCVLLKYLYTEELDLAVDPTQYVMCDMERLQEKTLTDSTSSFAVLNKTLKEHNTAQFYATWNVKDKVTWSDLFLAADRFEITELRKKCLENLLASVDKDNAMEILFGIGTRFQEEVYDPVMKYISEHLHDFSLHDKDPFKRFADHERCYEKHVGIKLKLLNFRSTYNYPNLKFIHILPRNAVGGAGAKVLKISDHEIPNAKSLLMGGGCSLDKEFIINKDDPSHYAFNLALSTSEDKIGNITTSSTSDVPEYRPSNSQPFRAMFPDKHGDMLRLLKDPKSVNTGFLFTIRSCQGKIALWTHSSLLEKYPRFQDLFEKVYSRLALIPIEGISLATFCVLLKYIYTEDLDLNVDSTLFLLCDMDQLQNRTLMDSTFSLGSLNDELKDNAAQFHAVNDRVTWTDIFLAADKFEIADLRKMCLENLLASVDRNSAMDILFGLGPRFKKEIHDPVVKYISDHLNDVFSIRTDDPFQRYAHHEGYHEVMLELVRVLSCLN</sequence>
<comment type="caution">
    <text evidence="2">The sequence shown here is derived from an EMBL/GenBank/DDBJ whole genome shotgun (WGS) entry which is preliminary data.</text>
</comment>
<dbReference type="InterPro" id="IPR011333">
    <property type="entry name" value="SKP1/BTB/POZ_sf"/>
</dbReference>
<protein>
    <recommendedName>
        <fullName evidence="1">BTB domain-containing protein</fullName>
    </recommendedName>
</protein>
<dbReference type="PANTHER" id="PTHR24413">
    <property type="entry name" value="SPECKLE-TYPE POZ PROTEIN"/>
    <property type="match status" value="1"/>
</dbReference>
<evidence type="ECO:0000313" key="3">
    <source>
        <dbReference type="Proteomes" id="UP000749646"/>
    </source>
</evidence>
<proteinExistence type="predicted"/>